<feature type="transmembrane region" description="Helical" evidence="1">
    <location>
        <begin position="60"/>
        <end position="78"/>
    </location>
</feature>
<feature type="transmembrane region" description="Helical" evidence="1">
    <location>
        <begin position="201"/>
        <end position="225"/>
    </location>
</feature>
<dbReference type="Pfam" id="PF18940">
    <property type="entry name" value="DUF5687"/>
    <property type="match status" value="1"/>
</dbReference>
<organism evidence="2 3">
    <name type="scientific">Pedobacter nyackensis</name>
    <dbReference type="NCBI Taxonomy" id="475255"/>
    <lineage>
        <taxon>Bacteria</taxon>
        <taxon>Pseudomonadati</taxon>
        <taxon>Bacteroidota</taxon>
        <taxon>Sphingobacteriia</taxon>
        <taxon>Sphingobacteriales</taxon>
        <taxon>Sphingobacteriaceae</taxon>
        <taxon>Pedobacter</taxon>
    </lineage>
</organism>
<sequence>MIAVFLSHQWKAFWRSRNKGVSIAAQIFLGLAILYIIVIAIAVGFGMEVIIEKLLPGKDVFHVFNGFILYYFTFDFLMRLQMQELPTLSIVPYLHLKITRQKIVNFLNLRSLFSAFNILPLFIFVPFCCTAIADVYGSLVALMYVVSIVSLCAFNNYAALFIKRLTTVSTKAITLAVIVIATLASLQYFNILSIAEISNRVFGFLILYPLSGLTFSLAAVIIYIINSRYLRNNMYTEELTTAQVKRVSVDYPFLDRFGAVGVLTALEIKLILRHKRTRSAIMMSLFFVLYGFLFYKKSLIEKDEFNMMIFAAVFMTGSSISIYGQFMFGWQAAHFDGLLVNKTNLKDFIKAKFLLFTIISTAVTILTSFYGLISFKLLFIQLAAYFYNIGIGTVVVLYFATWNSKAIDLNKGATFNYQGVSATQFILTIPYFLIPYVFYLPFSLAGHPYWGVACLGIAGLAALFTRSYWIEILLKSLKKRRYKIAEGFRAT</sequence>
<feature type="transmembrane region" description="Helical" evidence="1">
    <location>
        <begin position="21"/>
        <end position="45"/>
    </location>
</feature>
<keyword evidence="1" id="KW-0812">Transmembrane</keyword>
<dbReference type="RefSeq" id="WP_084288402.1">
    <property type="nucleotide sequence ID" value="NZ_FWYB01000002.1"/>
</dbReference>
<feature type="transmembrane region" description="Helical" evidence="1">
    <location>
        <begin position="112"/>
        <end position="133"/>
    </location>
</feature>
<keyword evidence="3" id="KW-1185">Reference proteome</keyword>
<feature type="transmembrane region" description="Helical" evidence="1">
    <location>
        <begin position="353"/>
        <end position="373"/>
    </location>
</feature>
<feature type="transmembrane region" description="Helical" evidence="1">
    <location>
        <begin position="279"/>
        <end position="295"/>
    </location>
</feature>
<feature type="transmembrane region" description="Helical" evidence="1">
    <location>
        <begin position="422"/>
        <end position="442"/>
    </location>
</feature>
<feature type="transmembrane region" description="Helical" evidence="1">
    <location>
        <begin position="379"/>
        <end position="401"/>
    </location>
</feature>
<dbReference type="Proteomes" id="UP000192678">
    <property type="component" value="Unassembled WGS sequence"/>
</dbReference>
<evidence type="ECO:0000313" key="2">
    <source>
        <dbReference type="EMBL" id="SMC72372.1"/>
    </source>
</evidence>
<feature type="transmembrane region" description="Helical" evidence="1">
    <location>
        <begin position="307"/>
        <end position="332"/>
    </location>
</feature>
<gene>
    <name evidence="2" type="ORF">SAMN04488101_102473</name>
</gene>
<protein>
    <recommendedName>
        <fullName evidence="4">ABC-2 type transport system permease protein</fullName>
    </recommendedName>
</protein>
<dbReference type="OrthoDB" id="1014144at2"/>
<evidence type="ECO:0000256" key="1">
    <source>
        <dbReference type="SAM" id="Phobius"/>
    </source>
</evidence>
<evidence type="ECO:0000313" key="3">
    <source>
        <dbReference type="Proteomes" id="UP000192678"/>
    </source>
</evidence>
<dbReference type="AlphaFoldDB" id="A0A1W2BI63"/>
<proteinExistence type="predicted"/>
<name>A0A1W2BI63_9SPHI</name>
<keyword evidence="1" id="KW-1133">Transmembrane helix</keyword>
<feature type="transmembrane region" description="Helical" evidence="1">
    <location>
        <begin position="172"/>
        <end position="195"/>
    </location>
</feature>
<feature type="transmembrane region" description="Helical" evidence="1">
    <location>
        <begin position="139"/>
        <end position="160"/>
    </location>
</feature>
<dbReference type="EMBL" id="FWYB01000002">
    <property type="protein sequence ID" value="SMC72372.1"/>
    <property type="molecule type" value="Genomic_DNA"/>
</dbReference>
<evidence type="ECO:0008006" key="4">
    <source>
        <dbReference type="Google" id="ProtNLM"/>
    </source>
</evidence>
<keyword evidence="1" id="KW-0472">Membrane</keyword>
<reference evidence="2 3" key="1">
    <citation type="submission" date="2017-04" db="EMBL/GenBank/DDBJ databases">
        <authorList>
            <person name="Afonso C.L."/>
            <person name="Miller P.J."/>
            <person name="Scott M.A."/>
            <person name="Spackman E."/>
            <person name="Goraichik I."/>
            <person name="Dimitrov K.M."/>
            <person name="Suarez D.L."/>
            <person name="Swayne D.E."/>
        </authorList>
    </citation>
    <scope>NUCLEOTIDE SEQUENCE [LARGE SCALE GENOMIC DNA]</scope>
    <source>
        <strain evidence="2 3">DSM 19625</strain>
    </source>
</reference>
<dbReference type="InterPro" id="IPR043742">
    <property type="entry name" value="DUF5687"/>
</dbReference>
<feature type="transmembrane region" description="Helical" evidence="1">
    <location>
        <begin position="448"/>
        <end position="474"/>
    </location>
</feature>
<dbReference type="STRING" id="475255.SAMN04488101_102473"/>
<accession>A0A1W2BI63</accession>